<dbReference type="PATRIC" id="fig|1230460.4.peg.2708"/>
<comment type="caution">
    <text evidence="2">The sequence shown here is derived from an EMBL/GenBank/DDBJ whole genome shotgun (WGS) entry which is preliminary data.</text>
</comment>
<keyword evidence="1" id="KW-0812">Transmembrane</keyword>
<feature type="transmembrane region" description="Helical" evidence="1">
    <location>
        <begin position="30"/>
        <end position="55"/>
    </location>
</feature>
<sequence>MFAVLIVLFRWIDLFGWIPSVGWMSHGREFGVLLIAALTTLAWIVAGAFGLIRLYHWVQENYRRH</sequence>
<name>L9W238_9EURY</name>
<dbReference type="STRING" id="1230460.C495_13311"/>
<evidence type="ECO:0000313" key="3">
    <source>
        <dbReference type="Proteomes" id="UP000011661"/>
    </source>
</evidence>
<evidence type="ECO:0000256" key="1">
    <source>
        <dbReference type="SAM" id="Phobius"/>
    </source>
</evidence>
<evidence type="ECO:0000313" key="2">
    <source>
        <dbReference type="EMBL" id="ELY43366.1"/>
    </source>
</evidence>
<keyword evidence="1" id="KW-1133">Transmembrane helix</keyword>
<protein>
    <submittedName>
        <fullName evidence="2">Uncharacterized protein</fullName>
    </submittedName>
</protein>
<keyword evidence="1" id="KW-0472">Membrane</keyword>
<gene>
    <name evidence="2" type="ORF">C495_13311</name>
</gene>
<accession>L9W238</accession>
<organism evidence="2 3">
    <name type="scientific">Natronorubrum sulfidifaciens JCM 14089</name>
    <dbReference type="NCBI Taxonomy" id="1230460"/>
    <lineage>
        <taxon>Archaea</taxon>
        <taxon>Methanobacteriati</taxon>
        <taxon>Methanobacteriota</taxon>
        <taxon>Stenosarchaea group</taxon>
        <taxon>Halobacteria</taxon>
        <taxon>Halobacteriales</taxon>
        <taxon>Natrialbaceae</taxon>
        <taxon>Natronorubrum</taxon>
    </lineage>
</organism>
<dbReference type="Proteomes" id="UP000011661">
    <property type="component" value="Unassembled WGS sequence"/>
</dbReference>
<reference evidence="2 3" key="1">
    <citation type="journal article" date="2014" name="PLoS Genet.">
        <title>Phylogenetically driven sequencing of extremely halophilic archaea reveals strategies for static and dynamic osmo-response.</title>
        <authorList>
            <person name="Becker E.A."/>
            <person name="Seitzer P.M."/>
            <person name="Tritt A."/>
            <person name="Larsen D."/>
            <person name="Krusor M."/>
            <person name="Yao A.I."/>
            <person name="Wu D."/>
            <person name="Madern D."/>
            <person name="Eisen J.A."/>
            <person name="Darling A.E."/>
            <person name="Facciotti M.T."/>
        </authorList>
    </citation>
    <scope>NUCLEOTIDE SEQUENCE [LARGE SCALE GENOMIC DNA]</scope>
    <source>
        <strain evidence="2 3">JCM 14089</strain>
    </source>
</reference>
<proteinExistence type="predicted"/>
<dbReference type="AlphaFoldDB" id="L9W238"/>
<keyword evidence="3" id="KW-1185">Reference proteome</keyword>
<dbReference type="EMBL" id="AOHX01000043">
    <property type="protein sequence ID" value="ELY43366.1"/>
    <property type="molecule type" value="Genomic_DNA"/>
</dbReference>